<keyword evidence="2" id="KW-1185">Reference proteome</keyword>
<name>A0ACB9T7W2_HOLOL</name>
<evidence type="ECO:0000313" key="1">
    <source>
        <dbReference type="EMBL" id="KAI4462881.1"/>
    </source>
</evidence>
<reference evidence="1" key="1">
    <citation type="submission" date="2022-04" db="EMBL/GenBank/DDBJ databases">
        <title>Chromosome-scale genome assembly of Holotrichia oblita Faldermann.</title>
        <authorList>
            <person name="Rongchong L."/>
        </authorList>
    </citation>
    <scope>NUCLEOTIDE SEQUENCE</scope>
    <source>
        <strain evidence="1">81SQS9</strain>
    </source>
</reference>
<evidence type="ECO:0000313" key="2">
    <source>
        <dbReference type="Proteomes" id="UP001056778"/>
    </source>
</evidence>
<protein>
    <submittedName>
        <fullName evidence="1">Pre-mrna cleavage complex ii</fullName>
    </submittedName>
</protein>
<comment type="caution">
    <text evidence="1">The sequence shown here is derived from an EMBL/GenBank/DDBJ whole genome shotgun (WGS) entry which is preliminary data.</text>
</comment>
<proteinExistence type="predicted"/>
<organism evidence="1 2">
    <name type="scientific">Holotrichia oblita</name>
    <name type="common">Chafer beetle</name>
    <dbReference type="NCBI Taxonomy" id="644536"/>
    <lineage>
        <taxon>Eukaryota</taxon>
        <taxon>Metazoa</taxon>
        <taxon>Ecdysozoa</taxon>
        <taxon>Arthropoda</taxon>
        <taxon>Hexapoda</taxon>
        <taxon>Insecta</taxon>
        <taxon>Pterygota</taxon>
        <taxon>Neoptera</taxon>
        <taxon>Endopterygota</taxon>
        <taxon>Coleoptera</taxon>
        <taxon>Polyphaga</taxon>
        <taxon>Scarabaeiformia</taxon>
        <taxon>Scarabaeidae</taxon>
        <taxon>Melolonthinae</taxon>
        <taxon>Holotrichia</taxon>
    </lineage>
</organism>
<dbReference type="EMBL" id="CM043018">
    <property type="protein sequence ID" value="KAI4462881.1"/>
    <property type="molecule type" value="Genomic_DNA"/>
</dbReference>
<accession>A0ACB9T7W2</accession>
<dbReference type="Proteomes" id="UP001056778">
    <property type="component" value="Chromosome 4"/>
</dbReference>
<sequence>MSTAKEAKECYISTLADLTFNSKPLINVLTMLAEENIAHAPVIVEAIESHLIKSAIPKKSPPITIPSQTQMTSLIANRDLDTIEMQKNFIMKQKQLLELERMKLELELLQQQVKMQQQQQPSIDGAPNQTVSVPEDTTKLSKTQNILLKPEVAKQLANSTPASITKTKSSSASGILGQKVHGDQAVTTTSSTPRIAPVNSALLAAATSRPIRDPRLLRHQSNTTSSTTTSTTATSINMSTTVNTNVLLESKISNSSTTAATAESISTNNKNFSSKVSVREHHRTTEPRLVANKDTSIIAPHQANSNSISSRSNKLSQSPSKKSSIVASKLSPVSSDSSPSSTKTLKTSRASSKSSSSFSSGSSGGGSSTSLLDSPSKKANGGSGKNAESKMVRPLAVSSSKHKKKEISSGGDTISLVRNEKKKASSKQRFSGDKVDKESKSSPSPVKQDSSPTSVFKEVKGSKSRNYIRRNRQPSLSPEPVSMDVDLRSSAAPPEKQPRLQPDIAEEKGSATDLTAPSMDVDLRQLPAIISKKRPSTESAESTSVKKSKMEVFDELFGNEDTDLRQLPGAMSSPKVQDRPPTPPPPIISSKSKSDLDDSNDVKIISPKSSNLDLVREKLANATIRNKLNSKFSMAGEQRKSFIKTKLLPSNEDIDLRTNPDDSFNKILISPADEQCIRAGNMTKEQETALMNKILAQIESQKLKEAKRTEESTGNISLQPISDDELEADFSGSSDEETANFRSNVYADKDERVPPPAPHIKLNDNFGNFPRNNMDMRRGMWRGNRPRRGIMSGRGMRIMRPPGPPENWIRPNWRPMAPGFGKHPPVFNPEVLDVDNINSSNVDMYDQNSNQGMSSVQETPEIMIVDCANQDNVKSIVIDNESRDIRYYDDTAVVFMSSGDPREISFQNGSRKVFFGEKDVTIVSFNEPYKDVNVNGIPHKVKLGGPSRELHVDDKWYECFIGGPGIRIELDGEFTLVKIEGPPPQVKIGQTKRTDLVAGKINLIVDAKTMIPVFLDAKLQKFDINGQTHTLKFVNSLQMALIDDTPFDIEFGGLPKPIVLHDKKYYIRFSVLPRGIKPGQVSIQDMENVTLSIDQTEPVLPVINKRSVQKGGPNSPDRNSNSPLSIQNLLQQQNLSSNLETLSSLMASSLMPSQSSSGLNSSSYQVENDILVESSSQNPPEIPTTTAVPASTNVLPPSLNINELFQKLVATGIVTTMQENQPSLVQQTNASVVQNIFKPTVLQKKEPLPQIKPVMFAKPETLKVRQPALITTLYSGMQCSSCGMRFPPEHSMQYSQHLDWHFRQNRKGKRNIRKASSRRWYYSLSDWKNYEEIEDLEEREKSYFENQQQSQAEGAPDEAEEEIEIPSVPADPTVQDARCEVCHDRFDQFYNEEKEEWHLRMAIRIDGKDYHPVCYEDYQVSVLFYISICIYLKFQASLMDTTYDEVQKDSDKTEEVIPGLEAASDDINKDADSSEPTEIVIDDDECEQTDAIDRVEDEDSKSQEAFPKMEEEDEDGEDDDVIINEVVPEKIDLVDDDKYEEMQPHEPPSIVVKEEPVDDGFVDVEGGVIKAKSITDVKIKTEPIDPDDELQITGEEQLESMKSDKQEAHHTEVVTFIDGNVEFDSSVPPTSGISGKIKINITKPLPVIAPKENTNKELSSELEKTAESIDPSQPLPPGEEPIQLNLKPALQGVKLKKIPPVKKGTELTGLCSIM</sequence>
<gene>
    <name evidence="1" type="ORF">MML48_4g00001884</name>
</gene>